<name>A0AA86QCH4_9EUKA</name>
<keyword evidence="1" id="KW-0812">Transmembrane</keyword>
<dbReference type="AlphaFoldDB" id="A0AA86QCH4"/>
<evidence type="ECO:0000256" key="1">
    <source>
        <dbReference type="SAM" id="Phobius"/>
    </source>
</evidence>
<evidence type="ECO:0000313" key="4">
    <source>
        <dbReference type="Proteomes" id="UP001642409"/>
    </source>
</evidence>
<keyword evidence="4" id="KW-1185">Reference proteome</keyword>
<dbReference type="Proteomes" id="UP001642409">
    <property type="component" value="Unassembled WGS sequence"/>
</dbReference>
<evidence type="ECO:0000313" key="2">
    <source>
        <dbReference type="EMBL" id="CAI9950509.1"/>
    </source>
</evidence>
<protein>
    <submittedName>
        <fullName evidence="3">Hypothetical_protein</fullName>
    </submittedName>
</protein>
<dbReference type="EMBL" id="CAXDID020000124">
    <property type="protein sequence ID" value="CAL6033120.1"/>
    <property type="molecule type" value="Genomic_DNA"/>
</dbReference>
<keyword evidence="1" id="KW-0472">Membrane</keyword>
<gene>
    <name evidence="3" type="ORF">HINF_LOCUS34818</name>
    <name evidence="2" type="ORF">HINF_LOCUS38154</name>
</gene>
<sequence length="113" mass="13203">MHCTNILQLSSHAVLPPVCCTALYLALVFYFYSSKSTKRVYRLRYMKQKRATRATMTMMTDSTQMIQVKSWFPSFSQYSSSMSSIHRHIVTCQRKVQNQAKFVLVHLPIQMNN</sequence>
<reference evidence="2" key="1">
    <citation type="submission" date="2023-06" db="EMBL/GenBank/DDBJ databases">
        <authorList>
            <person name="Kurt Z."/>
        </authorList>
    </citation>
    <scope>NUCLEOTIDE SEQUENCE</scope>
</reference>
<keyword evidence="1" id="KW-1133">Transmembrane helix</keyword>
<proteinExistence type="predicted"/>
<organism evidence="2">
    <name type="scientific">Hexamita inflata</name>
    <dbReference type="NCBI Taxonomy" id="28002"/>
    <lineage>
        <taxon>Eukaryota</taxon>
        <taxon>Metamonada</taxon>
        <taxon>Diplomonadida</taxon>
        <taxon>Hexamitidae</taxon>
        <taxon>Hexamitinae</taxon>
        <taxon>Hexamita</taxon>
    </lineage>
</organism>
<evidence type="ECO:0000313" key="3">
    <source>
        <dbReference type="EMBL" id="CAL6033120.1"/>
    </source>
</evidence>
<comment type="caution">
    <text evidence="2">The sequence shown here is derived from an EMBL/GenBank/DDBJ whole genome shotgun (WGS) entry which is preliminary data.</text>
</comment>
<reference evidence="3 4" key="2">
    <citation type="submission" date="2024-07" db="EMBL/GenBank/DDBJ databases">
        <authorList>
            <person name="Akdeniz Z."/>
        </authorList>
    </citation>
    <scope>NUCLEOTIDE SEQUENCE [LARGE SCALE GENOMIC DNA]</scope>
</reference>
<feature type="transmembrane region" description="Helical" evidence="1">
    <location>
        <begin position="14"/>
        <end position="32"/>
    </location>
</feature>
<dbReference type="EMBL" id="CATOUU010000812">
    <property type="protein sequence ID" value="CAI9950509.1"/>
    <property type="molecule type" value="Genomic_DNA"/>
</dbReference>
<accession>A0AA86QCH4</accession>